<gene>
    <name evidence="8" type="primary">LOC106463112</name>
</gene>
<feature type="domain" description="Phospholipid/glycerol acyltransferase" evidence="6">
    <location>
        <begin position="304"/>
        <end position="436"/>
    </location>
</feature>
<dbReference type="PANTHER" id="PTHR12563">
    <property type="entry name" value="GLYCEROL-3-PHOSPHATE ACYLTRANSFERASE"/>
    <property type="match status" value="1"/>
</dbReference>
<dbReference type="InterPro" id="IPR045520">
    <property type="entry name" value="GPAT/DHAPAT_C"/>
</dbReference>
<keyword evidence="3" id="KW-0808">Transferase</keyword>
<evidence type="ECO:0000256" key="4">
    <source>
        <dbReference type="ARBA" id="ARBA00023136"/>
    </source>
</evidence>
<evidence type="ECO:0000256" key="3">
    <source>
        <dbReference type="ARBA" id="ARBA00022679"/>
    </source>
</evidence>
<dbReference type="InterPro" id="IPR022284">
    <property type="entry name" value="GPAT/DHAPAT"/>
</dbReference>
<comment type="subcellular location">
    <subcellularLocation>
        <location evidence="1">Membrane</location>
    </subcellularLocation>
</comment>
<keyword evidence="7" id="KW-1185">Reference proteome</keyword>
<dbReference type="GeneID" id="106463112"/>
<evidence type="ECO:0000259" key="6">
    <source>
        <dbReference type="SMART" id="SM00563"/>
    </source>
</evidence>
<proteinExistence type="inferred from homology"/>
<keyword evidence="5" id="KW-0012">Acyltransferase</keyword>
<organism evidence="7 8">
    <name type="scientific">Limulus polyphemus</name>
    <name type="common">Atlantic horseshoe crab</name>
    <dbReference type="NCBI Taxonomy" id="6850"/>
    <lineage>
        <taxon>Eukaryota</taxon>
        <taxon>Metazoa</taxon>
        <taxon>Ecdysozoa</taxon>
        <taxon>Arthropoda</taxon>
        <taxon>Chelicerata</taxon>
        <taxon>Merostomata</taxon>
        <taxon>Xiphosura</taxon>
        <taxon>Limulidae</taxon>
        <taxon>Limulus</taxon>
    </lineage>
</organism>
<dbReference type="SMART" id="SM00563">
    <property type="entry name" value="PlsC"/>
    <property type="match status" value="1"/>
</dbReference>
<dbReference type="CDD" id="cd07993">
    <property type="entry name" value="LPLAT_DHAPAT-like"/>
    <property type="match status" value="1"/>
</dbReference>
<dbReference type="RefSeq" id="XP_013778537.2">
    <property type="nucleotide sequence ID" value="XM_013923083.2"/>
</dbReference>
<sequence length="799" mass="90766">MTSQHEEPAHCFINVFSIGPRVDCQLDEESRRTFTNTRVAMVELIQNLQNIYTRWEKRAKPKIKNLVETAERNYTAHSQTVGNSFNREKKHLKHIGMLPVCRTNDNVHSQLKYPVLDSPKYYGVGQFETNSSNMPEKLLLHPFVRPCCPKCVPISKMKFIDNPAVTLGITNILCVPTQNRESGLLTRTFHHAAFILQRKPIFEYVDVSKKVIRSERVHSAIEETATEELSELGLDDVHLMSLRKRHRRRAVEILNRMRSCVSSLLLRISGWVMYKILGRILNGIFVNKGQLEALRNVNENKVPLIYLPLHRSHLDYILVTFILYMNDLRAPLVAAGDNLLITFFGMLMRGLGAFFIKRKLDPQKGKKDKVYRAVLQSYMSESMREGHSLEFFVEGGRTRTGKACLPKGGLLSVVVNSVVEGIVEDAYVVPVAISYEKIVDGNFVLEQLGKPKVMENFKHAVRAVWRVLHSNFGSVRVDFCQPFSLREFLDSSKLFHMSVPPQSLISVPRPLRSTPTSGSLYGTDIVVEDSRHVIKALSEHIVYDAAHTTALMSTNVMAFLYLTKHRKGATFQNLCQSLTWLRTEIINRKRDVGFTGDYYHVISHASSLLTKDLVSTETIEMAWSSEKENSNVKIVFYKPVIRLPHVLELQYYANAVVSVFLLDSVVANALFAILDKNLDSWCGCDSKLFLSRQQLVNKALMLCDVLQYEFIFTPPCGSLITAINETIDQLVTSKLLCQTNSVTVGDSMERSWMNRVASCVDWSESSDSDDEQVVVQDQQLQVGINYSANFIFLSLLFCT</sequence>
<comment type="similarity">
    <text evidence="2">Belongs to the GPAT/DAPAT family.</text>
</comment>
<dbReference type="Proteomes" id="UP000694941">
    <property type="component" value="Unplaced"/>
</dbReference>
<evidence type="ECO:0000256" key="5">
    <source>
        <dbReference type="ARBA" id="ARBA00023315"/>
    </source>
</evidence>
<protein>
    <submittedName>
        <fullName evidence="8">Glycerol-3-phosphate acyltransferase 1, mitochondrial-like isoform X1</fullName>
    </submittedName>
</protein>
<dbReference type="InterPro" id="IPR041728">
    <property type="entry name" value="GPAT/DHAPAT_LPLAT"/>
</dbReference>
<name>A0ABM1BBA0_LIMPO</name>
<dbReference type="Pfam" id="PF19277">
    <property type="entry name" value="GPAT_C"/>
    <property type="match status" value="1"/>
</dbReference>
<dbReference type="PANTHER" id="PTHR12563:SF23">
    <property type="entry name" value="BCDNA.GH07066"/>
    <property type="match status" value="1"/>
</dbReference>
<dbReference type="Pfam" id="PF01553">
    <property type="entry name" value="Acyltransferase"/>
    <property type="match status" value="1"/>
</dbReference>
<keyword evidence="4" id="KW-0472">Membrane</keyword>
<accession>A0ABM1BBA0</accession>
<reference evidence="8" key="1">
    <citation type="submission" date="2025-08" db="UniProtKB">
        <authorList>
            <consortium name="RefSeq"/>
        </authorList>
    </citation>
    <scope>IDENTIFICATION</scope>
    <source>
        <tissue evidence="8">Muscle</tissue>
    </source>
</reference>
<evidence type="ECO:0000256" key="1">
    <source>
        <dbReference type="ARBA" id="ARBA00004370"/>
    </source>
</evidence>
<evidence type="ECO:0000256" key="2">
    <source>
        <dbReference type="ARBA" id="ARBA00007937"/>
    </source>
</evidence>
<evidence type="ECO:0000313" key="7">
    <source>
        <dbReference type="Proteomes" id="UP000694941"/>
    </source>
</evidence>
<dbReference type="InterPro" id="IPR002123">
    <property type="entry name" value="Plipid/glycerol_acylTrfase"/>
</dbReference>
<evidence type="ECO:0000313" key="8">
    <source>
        <dbReference type="RefSeq" id="XP_013778537.2"/>
    </source>
</evidence>
<dbReference type="SUPFAM" id="SSF69593">
    <property type="entry name" value="Glycerol-3-phosphate (1)-acyltransferase"/>
    <property type="match status" value="1"/>
</dbReference>